<dbReference type="eggNOG" id="COG0553">
    <property type="taxonomic scope" value="Bacteria"/>
</dbReference>
<dbReference type="OrthoDB" id="7495008at2"/>
<dbReference type="EMBL" id="ARYM01000005">
    <property type="protein sequence ID" value="KCZ99419.1"/>
    <property type="molecule type" value="Genomic_DNA"/>
</dbReference>
<dbReference type="PATRIC" id="fig|1280954.3.peg.1178"/>
<sequence>MLHSIAISNHEPALADAPMICAAQKLLAFLLEHETIGLTQGKAFQRKFVHWAAAEFAWPGWEEEKLFCVNKVLNEYDFPPLEALHFVLLKLKLIRHEKLTCRLTKAGRALAGSPGDLFNEIAPFYLFQVDHAAWSRLSESRLDDWSLYLNLLHVQAARGVTCGALREALFGRPEPAGSYDRVPGMIWNQVLRPLCWVGLLADITTSEHAHIEDRRYIKTPLWAKAFEYSPSVAEVSVLAAHRFRRDHSA</sequence>
<reference evidence="1 2" key="1">
    <citation type="journal article" date="2014" name="Antonie Van Leeuwenhoek">
        <title>Hyphomonas beringensis sp. nov. and Hyphomonas chukchiensis sp. nov., isolated from surface seawater of the Bering Sea and Chukchi Sea.</title>
        <authorList>
            <person name="Li C."/>
            <person name="Lai Q."/>
            <person name="Li G."/>
            <person name="Dong C."/>
            <person name="Wang J."/>
            <person name="Liao Y."/>
            <person name="Shao Z."/>
        </authorList>
    </citation>
    <scope>NUCLEOTIDE SEQUENCE [LARGE SCALE GENOMIC DNA]</scope>
    <source>
        <strain evidence="1 2">PS728</strain>
    </source>
</reference>
<evidence type="ECO:0000313" key="1">
    <source>
        <dbReference type="EMBL" id="KCZ99419.1"/>
    </source>
</evidence>
<gene>
    <name evidence="1" type="ORF">HPO_05767</name>
</gene>
<name>A0A062VG95_9PROT</name>
<dbReference type="AlphaFoldDB" id="A0A062VG95"/>
<protein>
    <submittedName>
        <fullName evidence="1">Uncharacterized protein</fullName>
    </submittedName>
</protein>
<proteinExistence type="predicted"/>
<keyword evidence="2" id="KW-1185">Reference proteome</keyword>
<comment type="caution">
    <text evidence="1">The sequence shown here is derived from an EMBL/GenBank/DDBJ whole genome shotgun (WGS) entry which is preliminary data.</text>
</comment>
<accession>A0A062VG95</accession>
<dbReference type="RefSeq" id="WP_051612336.1">
    <property type="nucleotide sequence ID" value="NZ_ARYM01000005.1"/>
</dbReference>
<evidence type="ECO:0000313" key="2">
    <source>
        <dbReference type="Proteomes" id="UP000027100"/>
    </source>
</evidence>
<dbReference type="STRING" id="1280954.HPO_05767"/>
<dbReference type="Proteomes" id="UP000027100">
    <property type="component" value="Unassembled WGS sequence"/>
</dbReference>
<organism evidence="1 2">
    <name type="scientific">Hyphomonas polymorpha PS728</name>
    <dbReference type="NCBI Taxonomy" id="1280954"/>
    <lineage>
        <taxon>Bacteria</taxon>
        <taxon>Pseudomonadati</taxon>
        <taxon>Pseudomonadota</taxon>
        <taxon>Alphaproteobacteria</taxon>
        <taxon>Hyphomonadales</taxon>
        <taxon>Hyphomonadaceae</taxon>
        <taxon>Hyphomonas</taxon>
    </lineage>
</organism>